<dbReference type="CDD" id="cd00051">
    <property type="entry name" value="EFh"/>
    <property type="match status" value="1"/>
</dbReference>
<dbReference type="SMART" id="SM00054">
    <property type="entry name" value="EFh"/>
    <property type="match status" value="4"/>
</dbReference>
<evidence type="ECO:0000256" key="4">
    <source>
        <dbReference type="SAM" id="MobiDB-lite"/>
    </source>
</evidence>
<dbReference type="EMBL" id="VEPZ02001733">
    <property type="protein sequence ID" value="KAE8660125.1"/>
    <property type="molecule type" value="Genomic_DNA"/>
</dbReference>
<dbReference type="PANTHER" id="PTHR45942">
    <property type="entry name" value="PROTEIN PHOSPATASE 3 REGULATORY SUBUNIT B ALPHA ISOFORM TYPE 1"/>
    <property type="match status" value="1"/>
</dbReference>
<comment type="caution">
    <text evidence="6">The sequence shown here is derived from an EMBL/GenBank/DDBJ whole genome shotgun (WGS) entry which is preliminary data.</text>
</comment>
<dbReference type="InterPro" id="IPR002048">
    <property type="entry name" value="EF_hand_dom"/>
</dbReference>
<dbReference type="InterPro" id="IPR018247">
    <property type="entry name" value="EF_Hand_1_Ca_BS"/>
</dbReference>
<name>A0A6A2WXX9_HIBSY</name>
<evidence type="ECO:0000259" key="5">
    <source>
        <dbReference type="PROSITE" id="PS50222"/>
    </source>
</evidence>
<dbReference type="GO" id="GO:0016301">
    <property type="term" value="F:kinase activity"/>
    <property type="evidence" value="ECO:0007669"/>
    <property type="project" value="UniProtKB-KW"/>
</dbReference>
<organism evidence="6 7">
    <name type="scientific">Hibiscus syriacus</name>
    <name type="common">Rose of Sharon</name>
    <dbReference type="NCBI Taxonomy" id="106335"/>
    <lineage>
        <taxon>Eukaryota</taxon>
        <taxon>Viridiplantae</taxon>
        <taxon>Streptophyta</taxon>
        <taxon>Embryophyta</taxon>
        <taxon>Tracheophyta</taxon>
        <taxon>Spermatophyta</taxon>
        <taxon>Magnoliopsida</taxon>
        <taxon>eudicotyledons</taxon>
        <taxon>Gunneridae</taxon>
        <taxon>Pentapetalae</taxon>
        <taxon>rosids</taxon>
        <taxon>malvids</taxon>
        <taxon>Malvales</taxon>
        <taxon>Malvaceae</taxon>
        <taxon>Malvoideae</taxon>
        <taxon>Hibiscus</taxon>
    </lineage>
</organism>
<evidence type="ECO:0000256" key="1">
    <source>
        <dbReference type="ARBA" id="ARBA00022723"/>
    </source>
</evidence>
<gene>
    <name evidence="6" type="ORF">F3Y22_tig00116958pilonHSYRG00119</name>
</gene>
<evidence type="ECO:0000256" key="3">
    <source>
        <dbReference type="ARBA" id="ARBA00022837"/>
    </source>
</evidence>
<protein>
    <submittedName>
        <fullName evidence="6">Calcium-dependent protein kinase 26</fullName>
    </submittedName>
</protein>
<dbReference type="PROSITE" id="PS00018">
    <property type="entry name" value="EF_HAND_1"/>
    <property type="match status" value="2"/>
</dbReference>
<feature type="domain" description="EF-hand" evidence="5">
    <location>
        <begin position="89"/>
        <end position="119"/>
    </location>
</feature>
<evidence type="ECO:0000256" key="2">
    <source>
        <dbReference type="ARBA" id="ARBA00022737"/>
    </source>
</evidence>
<dbReference type="InterPro" id="IPR011992">
    <property type="entry name" value="EF-hand-dom_pair"/>
</dbReference>
<keyword evidence="2" id="KW-0677">Repeat</keyword>
<keyword evidence="7" id="KW-1185">Reference proteome</keyword>
<sequence length="325" mass="36835">MFTAMDTDNSSAITFDELKAGCEDMADIDNSGTINYGEFIAATVQLNKLEREEHLVAAFRYFDKDRSGYITVDELQQACAEHNMTDVLLEDIIREVDQDNDGRIDYGEFVDMMKKGNGWIVRRTMRNSMNIVEQINKKKMSFAYLIKVPLLIGYLLTVTGKGEDISNYVFEDFQQLVEYTMLEMISVLREVKLSLSIAEAMRWLLMFNLNILMACEVEGDIFCNVGCKEILGENSSDSIPHSVHNKETLANGTSDEESAEISRPETVQAWITKVAFHVKSVDGNHLLEAGTSDPLGRMLNNSRTRNELGWEPKYRSFAHFLGVSE</sequence>
<evidence type="ECO:0000313" key="6">
    <source>
        <dbReference type="EMBL" id="KAE8660125.1"/>
    </source>
</evidence>
<proteinExistence type="predicted"/>
<dbReference type="SUPFAM" id="SSF47473">
    <property type="entry name" value="EF-hand"/>
    <property type="match status" value="1"/>
</dbReference>
<reference evidence="6" key="1">
    <citation type="submission" date="2019-09" db="EMBL/GenBank/DDBJ databases">
        <title>Draft genome information of white flower Hibiscus syriacus.</title>
        <authorList>
            <person name="Kim Y.-M."/>
        </authorList>
    </citation>
    <scope>NUCLEOTIDE SEQUENCE [LARGE SCALE GENOMIC DNA]</scope>
    <source>
        <strain evidence="6">YM2019G1</strain>
    </source>
</reference>
<dbReference type="GO" id="GO:0005509">
    <property type="term" value="F:calcium ion binding"/>
    <property type="evidence" value="ECO:0007669"/>
    <property type="project" value="InterPro"/>
</dbReference>
<feature type="region of interest" description="Disordered" evidence="4">
    <location>
        <begin position="237"/>
        <end position="262"/>
    </location>
</feature>
<accession>A0A6A2WXX9</accession>
<keyword evidence="3" id="KW-0106">Calcium</keyword>
<keyword evidence="6" id="KW-0418">Kinase</keyword>
<keyword evidence="6" id="KW-0808">Transferase</keyword>
<evidence type="ECO:0000313" key="7">
    <source>
        <dbReference type="Proteomes" id="UP000436088"/>
    </source>
</evidence>
<dbReference type="Proteomes" id="UP000436088">
    <property type="component" value="Unassembled WGS sequence"/>
</dbReference>
<dbReference type="PROSITE" id="PS50222">
    <property type="entry name" value="EF_HAND_2"/>
    <property type="match status" value="3"/>
</dbReference>
<dbReference type="Pfam" id="PF13499">
    <property type="entry name" value="EF-hand_7"/>
    <property type="match status" value="1"/>
</dbReference>
<dbReference type="Gene3D" id="1.10.238.10">
    <property type="entry name" value="EF-hand"/>
    <property type="match status" value="2"/>
</dbReference>
<dbReference type="FunFam" id="1.10.238.10:FF:000001">
    <property type="entry name" value="Calmodulin 1"/>
    <property type="match status" value="1"/>
</dbReference>
<feature type="domain" description="EF-hand" evidence="5">
    <location>
        <begin position="50"/>
        <end position="85"/>
    </location>
</feature>
<feature type="domain" description="EF-hand" evidence="5">
    <location>
        <begin position="1"/>
        <end position="28"/>
    </location>
</feature>
<keyword evidence="1" id="KW-0479">Metal-binding</keyword>
<dbReference type="AlphaFoldDB" id="A0A6A2WXX9"/>